<evidence type="ECO:0000313" key="2">
    <source>
        <dbReference type="EMBL" id="AEE17650.1"/>
    </source>
</evidence>
<dbReference type="AlphaFoldDB" id="F4LL76"/>
<dbReference type="RefSeq" id="WP_013759351.1">
    <property type="nucleotide sequence ID" value="NC_015500.1"/>
</dbReference>
<organism evidence="2 3">
    <name type="scientific">Treponema brennaborense (strain DSM 12168 / CIP 105900 / DD5/3)</name>
    <dbReference type="NCBI Taxonomy" id="906968"/>
    <lineage>
        <taxon>Bacteria</taxon>
        <taxon>Pseudomonadati</taxon>
        <taxon>Spirochaetota</taxon>
        <taxon>Spirochaetia</taxon>
        <taxon>Spirochaetales</taxon>
        <taxon>Treponemataceae</taxon>
        <taxon>Treponema</taxon>
    </lineage>
</organism>
<protein>
    <submittedName>
        <fullName evidence="2">Uncharacterized conserved protein UCP018688</fullName>
    </submittedName>
</protein>
<dbReference type="InterPro" id="IPR016732">
    <property type="entry name" value="UCP018688"/>
</dbReference>
<evidence type="ECO:0000259" key="1">
    <source>
        <dbReference type="Pfam" id="PF09924"/>
    </source>
</evidence>
<evidence type="ECO:0000313" key="3">
    <source>
        <dbReference type="Proteomes" id="UP000006546"/>
    </source>
</evidence>
<sequence>MNSIPDFPEFLPVSVDMRDELTAFCRNLKTEVSEFTFANIFLDSNKYAYRIARLSETSLAVAGTGPVRVFNGKDLGASFFWVMGDPPSAAQRAELFAGFGYWKNMDAALYVRGSAELEREGFQIAEDRDNFDYVYIRAELAALSGKAFHKKKNLVNAFINSYASEVKPLDTYTLPDALSVLESWKQTRPAEDPGDYAQCLYALEHFSLFGFSGIVAYADGVPAGFSVGEISAGGTMFIDLFEKGINSYKGIYQFVNQAQALQLPPSVQYVNREQDLGNEGLRQAKMTYRPHTFVKKYLVLPPSMC</sequence>
<name>F4LL76_TREBD</name>
<dbReference type="STRING" id="906968.Trebr_2241"/>
<reference evidence="3" key="1">
    <citation type="submission" date="2011-04" db="EMBL/GenBank/DDBJ databases">
        <title>The complete genome of Treponema brennaborense DSM 12168.</title>
        <authorList>
            <person name="Lucas S."/>
            <person name="Han J."/>
            <person name="Lapidus A."/>
            <person name="Bruce D."/>
            <person name="Goodwin L."/>
            <person name="Pitluck S."/>
            <person name="Peters L."/>
            <person name="Kyrpides N."/>
            <person name="Mavromatis K."/>
            <person name="Ivanova N."/>
            <person name="Mikhailova N."/>
            <person name="Pagani I."/>
            <person name="Teshima H."/>
            <person name="Detter J.C."/>
            <person name="Tapia R."/>
            <person name="Han C."/>
            <person name="Land M."/>
            <person name="Hauser L."/>
            <person name="Markowitz V."/>
            <person name="Cheng J.-F."/>
            <person name="Hugenholtz P."/>
            <person name="Woyke T."/>
            <person name="Wu D."/>
            <person name="Gronow S."/>
            <person name="Wellnitz S."/>
            <person name="Brambilla E."/>
            <person name="Klenk H.-P."/>
            <person name="Eisen J.A."/>
        </authorList>
    </citation>
    <scope>NUCLEOTIDE SEQUENCE [LARGE SCALE GENOMIC DNA]</scope>
    <source>
        <strain evidence="3">DSM 12168 / CIP 105900 / DD5/3</strain>
    </source>
</reference>
<dbReference type="Proteomes" id="UP000006546">
    <property type="component" value="Chromosome"/>
</dbReference>
<dbReference type="Pfam" id="PF09924">
    <property type="entry name" value="LPG_synthase_C"/>
    <property type="match status" value="1"/>
</dbReference>
<dbReference type="eggNOG" id="COG4866">
    <property type="taxonomic scope" value="Bacteria"/>
</dbReference>
<accession>F4LL76</accession>
<gene>
    <name evidence="2" type="ordered locus">Trebr_2241</name>
</gene>
<keyword evidence="3" id="KW-1185">Reference proteome</keyword>
<proteinExistence type="predicted"/>
<dbReference type="PANTHER" id="PTHR41373">
    <property type="entry name" value="DUF2156 DOMAIN-CONTAINING PROTEIN"/>
    <property type="match status" value="1"/>
</dbReference>
<dbReference type="PIRSF" id="PIRSF018688">
    <property type="entry name" value="UCP018688"/>
    <property type="match status" value="1"/>
</dbReference>
<dbReference type="KEGG" id="tbe:Trebr_2241"/>
<dbReference type="EMBL" id="CP002696">
    <property type="protein sequence ID" value="AEE17650.1"/>
    <property type="molecule type" value="Genomic_DNA"/>
</dbReference>
<dbReference type="HOGENOM" id="CLU_058411_0_0_12"/>
<dbReference type="Gene3D" id="3.40.630.30">
    <property type="match status" value="1"/>
</dbReference>
<dbReference type="PANTHER" id="PTHR41373:SF1">
    <property type="entry name" value="PHOSPHATIDYLGLYCEROL LYSYLTRANSFERASE C-TERMINAL DOMAIN-CONTAINING PROTEIN"/>
    <property type="match status" value="1"/>
</dbReference>
<dbReference type="SUPFAM" id="SSF55729">
    <property type="entry name" value="Acyl-CoA N-acyltransferases (Nat)"/>
    <property type="match status" value="2"/>
</dbReference>
<dbReference type="InterPro" id="IPR024320">
    <property type="entry name" value="LPG_synthase_C"/>
</dbReference>
<feature type="domain" description="Phosphatidylglycerol lysyltransferase C-terminal" evidence="1">
    <location>
        <begin position="27"/>
        <end position="299"/>
    </location>
</feature>
<dbReference type="InterPro" id="IPR016181">
    <property type="entry name" value="Acyl_CoA_acyltransferase"/>
</dbReference>